<dbReference type="AlphaFoldDB" id="A0A0L6VFL0"/>
<organism evidence="1 2">
    <name type="scientific">Puccinia sorghi</name>
    <dbReference type="NCBI Taxonomy" id="27349"/>
    <lineage>
        <taxon>Eukaryota</taxon>
        <taxon>Fungi</taxon>
        <taxon>Dikarya</taxon>
        <taxon>Basidiomycota</taxon>
        <taxon>Pucciniomycotina</taxon>
        <taxon>Pucciniomycetes</taxon>
        <taxon>Pucciniales</taxon>
        <taxon>Pucciniaceae</taxon>
        <taxon>Puccinia</taxon>
    </lineage>
</organism>
<evidence type="ECO:0000313" key="1">
    <source>
        <dbReference type="EMBL" id="KNZ59576.1"/>
    </source>
</evidence>
<keyword evidence="2" id="KW-1185">Reference proteome</keyword>
<dbReference type="EMBL" id="LAVV01006504">
    <property type="protein sequence ID" value="KNZ59576.1"/>
    <property type="molecule type" value="Genomic_DNA"/>
</dbReference>
<dbReference type="Proteomes" id="UP000037035">
    <property type="component" value="Unassembled WGS sequence"/>
</dbReference>
<evidence type="ECO:0000313" key="2">
    <source>
        <dbReference type="Proteomes" id="UP000037035"/>
    </source>
</evidence>
<protein>
    <submittedName>
        <fullName evidence="1">Uncharacterized protein</fullName>
    </submittedName>
</protein>
<accession>A0A0L6VFL0</accession>
<gene>
    <name evidence="1" type="ORF">VP01_16g2</name>
</gene>
<dbReference type="VEuPathDB" id="FungiDB:VP01_16g2"/>
<proteinExistence type="predicted"/>
<name>A0A0L6VFL0_9BASI</name>
<reference evidence="1 2" key="1">
    <citation type="submission" date="2015-08" db="EMBL/GenBank/DDBJ databases">
        <title>Next Generation Sequencing and Analysis of the Genome of Puccinia sorghi L Schw, the Causal Agent of Maize Common Rust.</title>
        <authorList>
            <person name="Rochi L."/>
            <person name="Burguener G."/>
            <person name="Darino M."/>
            <person name="Turjanski A."/>
            <person name="Kreff E."/>
            <person name="Dieguez M.J."/>
            <person name="Sacco F."/>
        </authorList>
    </citation>
    <scope>NUCLEOTIDE SEQUENCE [LARGE SCALE GENOMIC DNA]</scope>
    <source>
        <strain evidence="1 2">RO10H11247</strain>
    </source>
</reference>
<sequence length="429" mass="50438">MRVHSIEFYTWLFLAVQRRQQLIIAQQQSQGSFMGKKRMLFQSVYKKSEHYQLKKKKKVMRFFHERETGHAVPQNIPCIAFDCLNTLAQLHIFLQIQKHWPDDGSLKDRVCFQTCSALLNGLGVIQFRMLSSHPWISFQLCTQRGEGTNIPSRICASNFLIKPYIYIMAFLMVPKWELWTYWFTLDGKNTHEGPWVTMLSLVWQNFSHHLTEMWKARSVEEDFLTSIDSRQAVHPLDLKPISIVKSQFFCCCWVMMSLLFEFLDLHCLSVSLVISHCSTRIVQLALCIDNQLKAAKFVWTTLFMIDGQPVWALNRCQARASPFIEIGLFLLSWVSQTDDSSLEETDKIQATGDTHTLWFRPGQSGRRFHPLMGNNLSLLEQPMWMLLAEQVEPREMIEKSIVEEKKQLLNQLVNQWHYTDYYPLYILHW</sequence>
<comment type="caution">
    <text evidence="1">The sequence shown here is derived from an EMBL/GenBank/DDBJ whole genome shotgun (WGS) entry which is preliminary data.</text>
</comment>